<name>A0A6N1NXA3_9VIRU</name>
<dbReference type="GO" id="GO:0003972">
    <property type="term" value="F:RNA ligase (ATP) activity"/>
    <property type="evidence" value="ECO:0007669"/>
    <property type="project" value="InterPro"/>
</dbReference>
<evidence type="ECO:0000313" key="1">
    <source>
        <dbReference type="EMBL" id="QKU35896.1"/>
    </source>
</evidence>
<dbReference type="KEGG" id="vg:80519343"/>
<dbReference type="GO" id="GO:0000302">
    <property type="term" value="P:response to reactive oxygen species"/>
    <property type="evidence" value="ECO:0007669"/>
    <property type="project" value="InterPro"/>
</dbReference>
<protein>
    <submittedName>
        <fullName evidence="1">Uncharacterized protein</fullName>
    </submittedName>
</protein>
<dbReference type="EMBL" id="KY523104">
    <property type="protein sequence ID" value="QKU35896.1"/>
    <property type="molecule type" value="Genomic_DNA"/>
</dbReference>
<organism evidence="1">
    <name type="scientific">Tupanvirus soda lake</name>
    <dbReference type="NCBI Taxonomy" id="2126985"/>
    <lineage>
        <taxon>Viruses</taxon>
        <taxon>Varidnaviria</taxon>
        <taxon>Bamfordvirae</taxon>
        <taxon>Nucleocytoviricota</taxon>
        <taxon>Megaviricetes</taxon>
        <taxon>Imitervirales</taxon>
        <taxon>Mimiviridae</taxon>
        <taxon>Megamimivirinae</taxon>
        <taxon>Tupanvirus</taxon>
        <taxon>Tupanvirus salinum</taxon>
    </lineage>
</organism>
<dbReference type="GeneID" id="80519343"/>
<accession>A0A6N1NXA3</accession>
<reference evidence="1" key="2">
    <citation type="journal article" date="2018" name="Nat. Commun.">
        <title>Tailed giant Tupanvirus possesses the most complete translational apparatus of the known virosphere.</title>
        <authorList>
            <person name="Abrahao J."/>
            <person name="Silva L."/>
            <person name="Silva L.S."/>
            <person name="Khalil J.Y.B."/>
            <person name="Rodrigues R."/>
            <person name="Arantes T."/>
            <person name="Assis F."/>
            <person name="Boratto P."/>
            <person name="Andrade M."/>
            <person name="Kroon E.G."/>
            <person name="Ribeiro B."/>
            <person name="Bergier I."/>
            <person name="Seligmann H."/>
            <person name="Ghigo E."/>
            <person name="Colson P."/>
            <person name="Levasseur A."/>
            <person name="Kroemer G."/>
            <person name="Raoult D."/>
            <person name="La Scola B."/>
        </authorList>
    </citation>
    <scope>NUCLEOTIDE SEQUENCE [LARGE SCALE GENOMIC DNA]</scope>
    <source>
        <strain evidence="1">Soda lake</strain>
    </source>
</reference>
<proteinExistence type="predicted"/>
<dbReference type="RefSeq" id="YP_010782579.1">
    <property type="nucleotide sequence ID" value="NC_075039.1"/>
</dbReference>
<sequence>MESINNNIVQVPVINKTESLFIRNPNNLAEVTREMPHMFNALLTKEEPLITVKTDGTCGILVKDSHGCYYLMRRQDIKIGSRNYKMVMENGVMTTFSGLPCFQTQMVRGNGKSEKVVPLYIYQIGEDGKPEVENTHIIGFTPLLHDFGDDKYAITAIDGSNCSKDMRLYTTVYINSLDIPIRSIPAAQLLQDKNVMTVEIMGSKISNKYGFKDDRHFINPHGSIVYPKEMCPELSYDSLRIWFGNDATNRWANVEGLVIHFPLSNKRFKVHRGHVGMEKSWMYKRDSGISFRFE</sequence>
<reference evidence="1" key="1">
    <citation type="submission" date="2017-01" db="EMBL/GenBank/DDBJ databases">
        <authorList>
            <person name="Assis F.L."/>
            <person name="Abrahao J.S."/>
            <person name="Silva L."/>
            <person name="Khalil J.B."/>
            <person name="Rodrigues R."/>
            <person name="Silva L.S."/>
            <person name="Arantes T."/>
            <person name="Boratto P."/>
            <person name="Andrade M."/>
            <person name="Kroon E.G."/>
            <person name="Ribeiro B."/>
            <person name="Bergier I."/>
            <person name="Seligmann H."/>
            <person name="Ghigo E."/>
            <person name="Colson P."/>
            <person name="Levasseur A."/>
            <person name="Raoult D."/>
            <person name="Scola B.L."/>
        </authorList>
    </citation>
    <scope>NUCLEOTIDE SEQUENCE</scope>
    <source>
        <strain evidence="1">Soda lake</strain>
    </source>
</reference>